<keyword evidence="2" id="KW-1185">Reference proteome</keyword>
<dbReference type="Proteomes" id="UP000001018">
    <property type="component" value="Chromosome"/>
</dbReference>
<dbReference type="PATRIC" id="fig|330779.12.peg.1791"/>
<dbReference type="Gene3D" id="3.50.30.50">
    <property type="entry name" value="Putative cyclase"/>
    <property type="match status" value="1"/>
</dbReference>
<name>Q4J7T1_SULAC</name>
<dbReference type="GO" id="GO:0019441">
    <property type="term" value="P:L-tryptophan catabolic process to kynurenine"/>
    <property type="evidence" value="ECO:0007669"/>
    <property type="project" value="InterPro"/>
</dbReference>
<dbReference type="AlphaFoldDB" id="Q4J7T1"/>
<dbReference type="eggNOG" id="arCOG02462">
    <property type="taxonomic scope" value="Archaea"/>
</dbReference>
<proteinExistence type="predicted"/>
<dbReference type="HOGENOM" id="CLU_1521939_0_0_2"/>
<dbReference type="InterPro" id="IPR037175">
    <property type="entry name" value="KFase_sf"/>
</dbReference>
<dbReference type="GO" id="GO:0004061">
    <property type="term" value="F:arylformamidase activity"/>
    <property type="evidence" value="ECO:0007669"/>
    <property type="project" value="InterPro"/>
</dbReference>
<gene>
    <name evidence="1" type="ordered locus">Saci_1844</name>
</gene>
<evidence type="ECO:0000313" key="2">
    <source>
        <dbReference type="Proteomes" id="UP000001018"/>
    </source>
</evidence>
<sequence>MLMGKRKKYTLEEFRRTALSVRNWGRWGKDDEMGTLNYVTNQSVVEASKEVKEGRVFSLSLNFGPSGPQRGGFGGRFNPIHLMTASGADVISGAQSRLMKRTYQKDISYADDIIIMPLQCATQWDALSHIFFEGKMWNGYDASLVNSSGALKNDIAKVKDKVVGRGVLLDFPSFKGVE</sequence>
<organism evidence="1 2">
    <name type="scientific">Sulfolobus acidocaldarius (strain ATCC 33909 / DSM 639 / JCM 8929 / NBRC 15157 / NCIMB 11770)</name>
    <dbReference type="NCBI Taxonomy" id="330779"/>
    <lineage>
        <taxon>Archaea</taxon>
        <taxon>Thermoproteota</taxon>
        <taxon>Thermoprotei</taxon>
        <taxon>Sulfolobales</taxon>
        <taxon>Sulfolobaceae</taxon>
        <taxon>Sulfolobus</taxon>
    </lineage>
</organism>
<reference evidence="1 2" key="1">
    <citation type="journal article" date="2005" name="J. Bacteriol.">
        <title>The genome of Sulfolobus acidocaldarius, a model organism of the Crenarchaeota.</title>
        <authorList>
            <person name="Chen L."/>
            <person name="Brugger K."/>
            <person name="Skovgaard M."/>
            <person name="Redder P."/>
            <person name="She Q."/>
            <person name="Torarinsson E."/>
            <person name="Greve B."/>
            <person name="Awayez M."/>
            <person name="Zibat A."/>
            <person name="Klenk H.-P."/>
            <person name="Garrett R.A."/>
        </authorList>
    </citation>
    <scope>NUCLEOTIDE SEQUENCE [LARGE SCALE GENOMIC DNA]</scope>
    <source>
        <strain evidence="2">ATCC 33909 / DSM 639 / JCM 8929 / NBRC 15157 / NCIMB 11770</strain>
    </source>
</reference>
<accession>Q4J7T1</accession>
<protein>
    <submittedName>
        <fullName evidence="1">Uncharacterized protein</fullName>
    </submittedName>
</protein>
<dbReference type="KEGG" id="sai:Saci_1844"/>
<evidence type="ECO:0000313" key="1">
    <source>
        <dbReference type="EMBL" id="AAY81150.1"/>
    </source>
</evidence>
<dbReference type="PANTHER" id="PTHR34861">
    <property type="match status" value="1"/>
</dbReference>
<dbReference type="EMBL" id="CP000077">
    <property type="protein sequence ID" value="AAY81150.1"/>
    <property type="molecule type" value="Genomic_DNA"/>
</dbReference>
<dbReference type="PANTHER" id="PTHR34861:SF10">
    <property type="entry name" value="CYCLASE"/>
    <property type="match status" value="1"/>
</dbReference>